<keyword evidence="15" id="KW-1185">Reference proteome</keyword>
<evidence type="ECO:0000256" key="3">
    <source>
        <dbReference type="ARBA" id="ARBA00005760"/>
    </source>
</evidence>
<dbReference type="GO" id="GO:0015031">
    <property type="term" value="P:protein transport"/>
    <property type="evidence" value="ECO:0007669"/>
    <property type="project" value="UniProtKB-KW"/>
</dbReference>
<feature type="transmembrane region" description="Helical" evidence="13">
    <location>
        <begin position="246"/>
        <end position="264"/>
    </location>
</feature>
<evidence type="ECO:0000256" key="7">
    <source>
        <dbReference type="ARBA" id="ARBA00022927"/>
    </source>
</evidence>
<evidence type="ECO:0008006" key="16">
    <source>
        <dbReference type="Google" id="ProtNLM"/>
    </source>
</evidence>
<name>A0AAQ3L274_9LILI</name>
<evidence type="ECO:0000256" key="1">
    <source>
        <dbReference type="ARBA" id="ARBA00004232"/>
    </source>
</evidence>
<dbReference type="GO" id="GO:0030674">
    <property type="term" value="F:protein-macromolecule adaptor activity"/>
    <property type="evidence" value="ECO:0007669"/>
    <property type="project" value="TreeGrafter"/>
</dbReference>
<protein>
    <recommendedName>
        <fullName evidence="16">Nucleoporin protein Ndc1-Nup</fullName>
    </recommendedName>
</protein>
<sequence length="548" mass="60066">MSSSSATASTSSPSSLADEVVKNRWLGFLIWQSIVSAAVHIPASLLLRQFSGPSSSSSSAAALLFSFLAFHLSLLLLSLAFFLLSSPHPDPAASLPDLAAAALRVSLKSLVGGFSRPSFTAVFARRARRAVASAVFLLICGVAGFLSAVAICRDEKSIVGVAFRGLVFGLVYGLHYVSRKRWILQFPIIQRPLFYSFKIGLSSSLKRAMKLSVQAYVCSSILVLFMPDQFKSKTTTRKFIVQQLNFYLGLLTVSICWELSHHLVQIVHTRRCIFAPPQGSAAAGTNPSETLLETLEESNQRSLVQYLAYLDLCIVSEGNSEPWRRAAFFEETGETYRRVTNVCLKPIEQLTSRLAEGLEGLTMGESDFLSKQLNSPAHIQMDSRIHEALNDFQICSWCARALGALTARSKLEDRCGVAQLTGCNKAVVSTLLSCLLAVEACLGKKTSAQPTHMLGPASIRWAKMNPGKRDVSPMTSKRRSAILHAKAYAMADVLRTSVYQVVSSFQLDMHANAKPSVLENWIVEGKPLYSTREILMEKLCIFLCYSAV</sequence>
<dbReference type="Proteomes" id="UP001327560">
    <property type="component" value="Chromosome 8"/>
</dbReference>
<feature type="transmembrane region" description="Helical" evidence="13">
    <location>
        <begin position="131"/>
        <end position="151"/>
    </location>
</feature>
<evidence type="ECO:0000256" key="12">
    <source>
        <dbReference type="ARBA" id="ARBA00023242"/>
    </source>
</evidence>
<evidence type="ECO:0000256" key="11">
    <source>
        <dbReference type="ARBA" id="ARBA00023136"/>
    </source>
</evidence>
<feature type="transmembrane region" description="Helical" evidence="13">
    <location>
        <begin position="27"/>
        <end position="47"/>
    </location>
</feature>
<evidence type="ECO:0000256" key="9">
    <source>
        <dbReference type="ARBA" id="ARBA00023010"/>
    </source>
</evidence>
<dbReference type="PANTHER" id="PTHR13269:SF6">
    <property type="entry name" value="NUCLEOPORIN NDC1"/>
    <property type="match status" value="1"/>
</dbReference>
<dbReference type="EMBL" id="CP136897">
    <property type="protein sequence ID" value="WOL16856.1"/>
    <property type="molecule type" value="Genomic_DNA"/>
</dbReference>
<accession>A0AAQ3L274</accession>
<dbReference type="Pfam" id="PF09531">
    <property type="entry name" value="Ndc1_Nup"/>
    <property type="match status" value="1"/>
</dbReference>
<keyword evidence="12" id="KW-0539">Nucleus</keyword>
<evidence type="ECO:0000256" key="6">
    <source>
        <dbReference type="ARBA" id="ARBA00022816"/>
    </source>
</evidence>
<dbReference type="InterPro" id="IPR019049">
    <property type="entry name" value="Nucleoporin_prot_Ndc1/Nup"/>
</dbReference>
<keyword evidence="4" id="KW-0813">Transport</keyword>
<keyword evidence="11 13" id="KW-0472">Membrane</keyword>
<evidence type="ECO:0000313" key="14">
    <source>
        <dbReference type="EMBL" id="WOL16856.1"/>
    </source>
</evidence>
<keyword evidence="10" id="KW-0906">Nuclear pore complex</keyword>
<keyword evidence="5 13" id="KW-0812">Transmembrane</keyword>
<evidence type="ECO:0000256" key="8">
    <source>
        <dbReference type="ARBA" id="ARBA00022989"/>
    </source>
</evidence>
<dbReference type="GO" id="GO:0006999">
    <property type="term" value="P:nuclear pore organization"/>
    <property type="evidence" value="ECO:0007669"/>
    <property type="project" value="TreeGrafter"/>
</dbReference>
<evidence type="ECO:0000256" key="2">
    <source>
        <dbReference type="ARBA" id="ARBA00004567"/>
    </source>
</evidence>
<dbReference type="GO" id="GO:0051028">
    <property type="term" value="P:mRNA transport"/>
    <property type="evidence" value="ECO:0007669"/>
    <property type="project" value="UniProtKB-KW"/>
</dbReference>
<keyword evidence="8 13" id="KW-1133">Transmembrane helix</keyword>
<organism evidence="14 15">
    <name type="scientific">Canna indica</name>
    <name type="common">Indian-shot</name>
    <dbReference type="NCBI Taxonomy" id="4628"/>
    <lineage>
        <taxon>Eukaryota</taxon>
        <taxon>Viridiplantae</taxon>
        <taxon>Streptophyta</taxon>
        <taxon>Embryophyta</taxon>
        <taxon>Tracheophyta</taxon>
        <taxon>Spermatophyta</taxon>
        <taxon>Magnoliopsida</taxon>
        <taxon>Liliopsida</taxon>
        <taxon>Zingiberales</taxon>
        <taxon>Cannaceae</taxon>
        <taxon>Canna</taxon>
    </lineage>
</organism>
<dbReference type="PANTHER" id="PTHR13269">
    <property type="entry name" value="NUCLEOPORIN NDC1"/>
    <property type="match status" value="1"/>
</dbReference>
<dbReference type="GO" id="GO:0070762">
    <property type="term" value="C:nuclear pore transmembrane ring"/>
    <property type="evidence" value="ECO:0007669"/>
    <property type="project" value="TreeGrafter"/>
</dbReference>
<evidence type="ECO:0000256" key="4">
    <source>
        <dbReference type="ARBA" id="ARBA00022448"/>
    </source>
</evidence>
<dbReference type="AlphaFoldDB" id="A0AAQ3L274"/>
<proteinExistence type="inferred from homology"/>
<comment type="subcellular location">
    <subcellularLocation>
        <location evidence="1">Nucleus membrane</location>
        <topology evidence="1">Multi-pass membrane protein</topology>
    </subcellularLocation>
    <subcellularLocation>
        <location evidence="2">Nucleus</location>
        <location evidence="2">Nuclear pore complex</location>
    </subcellularLocation>
</comment>
<gene>
    <name evidence="14" type="ORF">Cni_G25644</name>
</gene>
<evidence type="ECO:0000256" key="13">
    <source>
        <dbReference type="SAM" id="Phobius"/>
    </source>
</evidence>
<evidence type="ECO:0000256" key="10">
    <source>
        <dbReference type="ARBA" id="ARBA00023132"/>
    </source>
</evidence>
<dbReference type="GO" id="GO:0031965">
    <property type="term" value="C:nuclear membrane"/>
    <property type="evidence" value="ECO:0007669"/>
    <property type="project" value="UniProtKB-SubCell"/>
</dbReference>
<feature type="transmembrane region" description="Helical" evidence="13">
    <location>
        <begin position="59"/>
        <end position="85"/>
    </location>
</feature>
<feature type="transmembrane region" description="Helical" evidence="13">
    <location>
        <begin position="157"/>
        <end position="177"/>
    </location>
</feature>
<evidence type="ECO:0000313" key="15">
    <source>
        <dbReference type="Proteomes" id="UP001327560"/>
    </source>
</evidence>
<keyword evidence="6" id="KW-0509">mRNA transport</keyword>
<evidence type="ECO:0000256" key="5">
    <source>
        <dbReference type="ARBA" id="ARBA00022692"/>
    </source>
</evidence>
<comment type="similarity">
    <text evidence="3">Belongs to the NDC1 family.</text>
</comment>
<reference evidence="14 15" key="1">
    <citation type="submission" date="2023-10" db="EMBL/GenBank/DDBJ databases">
        <title>Chromosome-scale genome assembly provides insights into flower coloration mechanisms of Canna indica.</title>
        <authorList>
            <person name="Li C."/>
        </authorList>
    </citation>
    <scope>NUCLEOTIDE SEQUENCE [LARGE SCALE GENOMIC DNA]</scope>
    <source>
        <tissue evidence="14">Flower</tissue>
    </source>
</reference>
<keyword evidence="7" id="KW-0653">Protein transport</keyword>
<keyword evidence="9" id="KW-0811">Translocation</keyword>